<keyword evidence="2" id="KW-1185">Reference proteome</keyword>
<evidence type="ECO:0000313" key="2">
    <source>
        <dbReference type="Proteomes" id="UP000190648"/>
    </source>
</evidence>
<sequence>MFSGNTVSLGGAIEPFTDALSSSYLVGMESNQLVTCISLTRELHGEKISQEFSCILHIAFQGTSNREK</sequence>
<dbReference type="EMBL" id="LSYS01008398">
    <property type="protein sequence ID" value="OPJ68954.1"/>
    <property type="molecule type" value="Genomic_DNA"/>
</dbReference>
<accession>A0A1V4JA65</accession>
<organism evidence="1 2">
    <name type="scientific">Patagioenas fasciata monilis</name>
    <dbReference type="NCBI Taxonomy" id="372326"/>
    <lineage>
        <taxon>Eukaryota</taxon>
        <taxon>Metazoa</taxon>
        <taxon>Chordata</taxon>
        <taxon>Craniata</taxon>
        <taxon>Vertebrata</taxon>
        <taxon>Euteleostomi</taxon>
        <taxon>Archelosauria</taxon>
        <taxon>Archosauria</taxon>
        <taxon>Dinosauria</taxon>
        <taxon>Saurischia</taxon>
        <taxon>Theropoda</taxon>
        <taxon>Coelurosauria</taxon>
        <taxon>Aves</taxon>
        <taxon>Neognathae</taxon>
        <taxon>Neoaves</taxon>
        <taxon>Columbimorphae</taxon>
        <taxon>Columbiformes</taxon>
        <taxon>Columbidae</taxon>
        <taxon>Patagioenas</taxon>
    </lineage>
</organism>
<proteinExistence type="predicted"/>
<evidence type="ECO:0000313" key="1">
    <source>
        <dbReference type="EMBL" id="OPJ68954.1"/>
    </source>
</evidence>
<name>A0A1V4JA65_PATFA</name>
<dbReference type="AlphaFoldDB" id="A0A1V4JA65"/>
<reference evidence="1 2" key="1">
    <citation type="submission" date="2016-02" db="EMBL/GenBank/DDBJ databases">
        <title>Band-tailed pigeon sequencing and assembly.</title>
        <authorList>
            <person name="Soares A.E."/>
            <person name="Novak B.J."/>
            <person name="Rice E.S."/>
            <person name="O'Connell B."/>
            <person name="Chang D."/>
            <person name="Weber S."/>
            <person name="Shapiro B."/>
        </authorList>
    </citation>
    <scope>NUCLEOTIDE SEQUENCE [LARGE SCALE GENOMIC DNA]</scope>
    <source>
        <strain evidence="1">BTP2013</strain>
        <tissue evidence="1">Blood</tissue>
    </source>
</reference>
<dbReference type="Proteomes" id="UP000190648">
    <property type="component" value="Unassembled WGS sequence"/>
</dbReference>
<comment type="caution">
    <text evidence="1">The sequence shown here is derived from an EMBL/GenBank/DDBJ whole genome shotgun (WGS) entry which is preliminary data.</text>
</comment>
<protein>
    <submittedName>
        <fullName evidence="1">Uncharacterized protein</fullName>
    </submittedName>
</protein>
<gene>
    <name evidence="1" type="ORF">AV530_013004</name>
</gene>